<dbReference type="RefSeq" id="XP_011500884.1">
    <property type="nucleotide sequence ID" value="XM_011502582.1"/>
</dbReference>
<dbReference type="KEGG" id="csol:105364604"/>
<reference evidence="4" key="1">
    <citation type="submission" date="2025-08" db="UniProtKB">
        <authorList>
            <consortium name="RefSeq"/>
        </authorList>
    </citation>
    <scope>IDENTIFICATION</scope>
</reference>
<feature type="compositionally biased region" description="Polar residues" evidence="2">
    <location>
        <begin position="693"/>
        <end position="704"/>
    </location>
</feature>
<feature type="coiled-coil region" evidence="1">
    <location>
        <begin position="531"/>
        <end position="586"/>
    </location>
</feature>
<sequence>MRKNQTGDRLEMYKRDGSRWVEEPTHSTVTTNRINAHQDTMELWQTISNLASANQQLAAAHSCTLNQLQWCFNEFRKSQRQFVGYEISEKHRNAKTSCSGAKNKENHTKMYTEKPRLATSKLSSAIIKAMNRRLRRRKKLSTTNEFLNININNKGTKLQDIETDFRKEIEELKILRMESQAKNEILTNDLKDQRLLIEQLTQDFEDSRQECEKKEKSLEQVSGKLRRSELESATLLVKLETFQCEKCSDAKITKEEAEKILILKARLVKQDEENKKQLLKLNEATQRIRELESTIQELTTAEALQTNESENSQPSTSVSAATNNEEFKKELMLKREARQRAIAAISAEMDRLKSELERERLAHSETMKLLENLKQAQGKSSTELKTDDKANLKQKTDKNTSDRVEALRLFDVLKISDEVTNNLWLQLERTDDLRFQLENDPDEHRLRIASLKRLSEDTRTKLRFRKQQVNLLKDRLAQILVRMGDRCFLDEPDDIRIEAERQIEDIGRSRNICDERSRILAELKDHCFKEIHELKLKLDNSKKDNQNLEEELNKIEDKMDAQDAEILNLESQLGLSKADCRDLQNQMSVINSLFTQMLLGASSAEMDLDRLTRLLQENHDLISEIAKENGTEAAALPKLLLDIIQQVDGRARENEAKTEEDDLQQETIAHNLPKVWRVLLELLSCHAVRTPGSDASCNSNTESAPDSCYKSVDTPTGPRLVISVSKTYIRLKELILEKKHLEKEMNRMKQLNTHLESKLSEQEKRLSTVSDELSKTWNIVGRMQAQHQQLHTHEKILRYELQQKRKMLQELKQELEYCREKWESARQKNTNTEMEWKSLRREFAARKALVIHADSFNNSGESGFSDEREEESDEDENDENIGKRIRPINSRRRLRKDGAKTMVNDTESEQPTDNELSEAKTVSSSTSGQRTPTPETETELENSEIIEEDTFPNAIVSDISQISDNTIYDPLDKALTNVIQQLIDTDESNYIEASSISGSDSENVTVDSSLEEIKVKKIPATENSNDQNVTFSISIQSSNEASENIIQKDIVTTYPTSVFTIGPIPNQIVTSTNNEFSGQVRESHSNVPLENTVEVNTNESNVSMQMDDKVPPKTSELFLEMDNVSIASSSSFETVKEFSGDQCEINTTLSPEVMTVLKGQTETNESMDIAVINDCPSMEVFDERAARLRNLEEQAEWLVRRVNATNRRSSDLSSRLEVLHETYGSTSEAPPIPDILSTFELQTDRSESENSATGVHIGKNEEKIHDDKDLF</sequence>
<keyword evidence="1" id="KW-0175">Coiled coil</keyword>
<feature type="compositionally biased region" description="Basic and acidic residues" evidence="2">
    <location>
        <begin position="382"/>
        <end position="398"/>
    </location>
</feature>
<evidence type="ECO:0000256" key="1">
    <source>
        <dbReference type="SAM" id="Coils"/>
    </source>
</evidence>
<feature type="coiled-coil region" evidence="1">
    <location>
        <begin position="335"/>
        <end position="373"/>
    </location>
</feature>
<organism evidence="3 4">
    <name type="scientific">Ceratosolen solmsi marchali</name>
    <dbReference type="NCBI Taxonomy" id="326594"/>
    <lineage>
        <taxon>Eukaryota</taxon>
        <taxon>Metazoa</taxon>
        <taxon>Ecdysozoa</taxon>
        <taxon>Arthropoda</taxon>
        <taxon>Hexapoda</taxon>
        <taxon>Insecta</taxon>
        <taxon>Pterygota</taxon>
        <taxon>Neoptera</taxon>
        <taxon>Endopterygota</taxon>
        <taxon>Hymenoptera</taxon>
        <taxon>Apocrita</taxon>
        <taxon>Proctotrupomorpha</taxon>
        <taxon>Chalcidoidea</taxon>
        <taxon>Agaonidae</taxon>
        <taxon>Agaoninae</taxon>
        <taxon>Ceratosolen</taxon>
    </lineage>
</organism>
<feature type="compositionally biased region" description="Basic and acidic residues" evidence="2">
    <location>
        <begin position="1258"/>
        <end position="1271"/>
    </location>
</feature>
<accession>A0AAJ6YMM4</accession>
<feature type="compositionally biased region" description="Acidic residues" evidence="2">
    <location>
        <begin position="867"/>
        <end position="879"/>
    </location>
</feature>
<feature type="region of interest" description="Disordered" evidence="2">
    <location>
        <begin position="375"/>
        <end position="398"/>
    </location>
</feature>
<name>A0AAJ6YMM4_9HYME</name>
<gene>
    <name evidence="4" type="primary">LOC105364604</name>
</gene>
<feature type="region of interest" description="Disordered" evidence="2">
    <location>
        <begin position="856"/>
        <end position="941"/>
    </location>
</feature>
<protein>
    <submittedName>
        <fullName evidence="4">Rootletin</fullName>
    </submittedName>
</protein>
<dbReference type="Proteomes" id="UP000695007">
    <property type="component" value="Unplaced"/>
</dbReference>
<feature type="coiled-coil region" evidence="1">
    <location>
        <begin position="158"/>
        <end position="231"/>
    </location>
</feature>
<feature type="compositionally biased region" description="Polar residues" evidence="2">
    <location>
        <begin position="917"/>
        <end position="930"/>
    </location>
</feature>
<feature type="compositionally biased region" description="Acidic residues" evidence="2">
    <location>
        <begin position="906"/>
        <end position="916"/>
    </location>
</feature>
<proteinExistence type="predicted"/>
<dbReference type="GeneID" id="105364604"/>
<feature type="region of interest" description="Disordered" evidence="2">
    <location>
        <begin position="691"/>
        <end position="712"/>
    </location>
</feature>
<evidence type="ECO:0000313" key="4">
    <source>
        <dbReference type="RefSeq" id="XP_011500884.1"/>
    </source>
</evidence>
<feature type="region of interest" description="Disordered" evidence="2">
    <location>
        <begin position="303"/>
        <end position="323"/>
    </location>
</feature>
<evidence type="ECO:0000256" key="2">
    <source>
        <dbReference type="SAM" id="MobiDB-lite"/>
    </source>
</evidence>
<evidence type="ECO:0000313" key="3">
    <source>
        <dbReference type="Proteomes" id="UP000695007"/>
    </source>
</evidence>
<feature type="coiled-coil region" evidence="1">
    <location>
        <begin position="731"/>
        <end position="828"/>
    </location>
</feature>
<keyword evidence="3" id="KW-1185">Reference proteome</keyword>
<feature type="compositionally biased region" description="Basic residues" evidence="2">
    <location>
        <begin position="883"/>
        <end position="895"/>
    </location>
</feature>
<feature type="region of interest" description="Disordered" evidence="2">
    <location>
        <begin position="1242"/>
        <end position="1271"/>
    </location>
</feature>
<dbReference type="AlphaFoldDB" id="A0AAJ6YMM4"/>